<dbReference type="EMBL" id="QJVJ01000001">
    <property type="protein sequence ID" value="PYI57216.1"/>
    <property type="molecule type" value="Genomic_DNA"/>
</dbReference>
<accession>A0A2V5L352</accession>
<evidence type="ECO:0000256" key="2">
    <source>
        <dbReference type="ARBA" id="ARBA00011738"/>
    </source>
</evidence>
<evidence type="ECO:0000313" key="6">
    <source>
        <dbReference type="EMBL" id="PYI57216.1"/>
    </source>
</evidence>
<evidence type="ECO:0000256" key="1">
    <source>
        <dbReference type="ARBA" id="ARBA00001974"/>
    </source>
</evidence>
<organism evidence="6 7">
    <name type="scientific">Paenibacillus flagellatus</name>
    <dbReference type="NCBI Taxonomy" id="2211139"/>
    <lineage>
        <taxon>Bacteria</taxon>
        <taxon>Bacillati</taxon>
        <taxon>Bacillota</taxon>
        <taxon>Bacilli</taxon>
        <taxon>Bacillales</taxon>
        <taxon>Paenibacillaceae</taxon>
        <taxon>Paenibacillus</taxon>
    </lineage>
</organism>
<evidence type="ECO:0000259" key="5">
    <source>
        <dbReference type="Pfam" id="PF07992"/>
    </source>
</evidence>
<sequence>MYDVIIIGGGPAGSSAAIYTARGNLKTLVIDKAPQSGALALTHKIANYPGVEGESTGKELLERFRRQAKSFGAEYLQTTITAVDVEDDVKTVFTADGVFEAKAIIVATGSKGRNRMIAGEERLLGKGVSTCATCDGAFFEGKTVAVVGDSEEALDEAAALGKFADRIVFIVPRAELQGVDHVPELPKTEWMLRTKPVEIVGDRNVQGVRVRRADGTEQLVEVDGVFVFLSGSKPGTELIRDQVPLDEEGFMVLDSLMQSPVPGVFGAGEVRRTPVKQAVVAAADGAIAAMAVDKYIHKRAQVLPQYK</sequence>
<protein>
    <submittedName>
        <fullName evidence="6">Thioredoxin reductase</fullName>
    </submittedName>
</protein>
<comment type="cofactor">
    <cofactor evidence="1">
        <name>FAD</name>
        <dbReference type="ChEBI" id="CHEBI:57692"/>
    </cofactor>
</comment>
<keyword evidence="7" id="KW-1185">Reference proteome</keyword>
<evidence type="ECO:0000256" key="4">
    <source>
        <dbReference type="ARBA" id="ARBA00023002"/>
    </source>
</evidence>
<keyword evidence="4" id="KW-0560">Oxidoreductase</keyword>
<dbReference type="SUPFAM" id="SSF51905">
    <property type="entry name" value="FAD/NAD(P)-binding domain"/>
    <property type="match status" value="1"/>
</dbReference>
<proteinExistence type="predicted"/>
<feature type="domain" description="FAD/NAD(P)-binding" evidence="5">
    <location>
        <begin position="2"/>
        <end position="285"/>
    </location>
</feature>
<dbReference type="InterPro" id="IPR036188">
    <property type="entry name" value="FAD/NAD-bd_sf"/>
</dbReference>
<dbReference type="OrthoDB" id="9806179at2"/>
<dbReference type="RefSeq" id="WP_110838255.1">
    <property type="nucleotide sequence ID" value="NZ_QJVJ01000001.1"/>
</dbReference>
<dbReference type="Proteomes" id="UP000247476">
    <property type="component" value="Unassembled WGS sequence"/>
</dbReference>
<dbReference type="PANTHER" id="PTHR48105">
    <property type="entry name" value="THIOREDOXIN REDUCTASE 1-RELATED-RELATED"/>
    <property type="match status" value="1"/>
</dbReference>
<dbReference type="Pfam" id="PF07992">
    <property type="entry name" value="Pyr_redox_2"/>
    <property type="match status" value="1"/>
</dbReference>
<dbReference type="PRINTS" id="PR00469">
    <property type="entry name" value="PNDRDTASEII"/>
</dbReference>
<name>A0A2V5L352_9BACL</name>
<dbReference type="InterPro" id="IPR023753">
    <property type="entry name" value="FAD/NAD-binding_dom"/>
</dbReference>
<reference evidence="6 7" key="1">
    <citation type="submission" date="2018-05" db="EMBL/GenBank/DDBJ databases">
        <title>Paenibacillus flagellatus sp. nov., isolated from selenium mineral soil.</title>
        <authorList>
            <person name="Dai X."/>
        </authorList>
    </citation>
    <scope>NUCLEOTIDE SEQUENCE [LARGE SCALE GENOMIC DNA]</scope>
    <source>
        <strain evidence="6 7">DXL2</strain>
    </source>
</reference>
<evidence type="ECO:0000256" key="3">
    <source>
        <dbReference type="ARBA" id="ARBA00022630"/>
    </source>
</evidence>
<dbReference type="GO" id="GO:0016491">
    <property type="term" value="F:oxidoreductase activity"/>
    <property type="evidence" value="ECO:0007669"/>
    <property type="project" value="UniProtKB-KW"/>
</dbReference>
<evidence type="ECO:0000313" key="7">
    <source>
        <dbReference type="Proteomes" id="UP000247476"/>
    </source>
</evidence>
<dbReference type="Gene3D" id="3.50.50.60">
    <property type="entry name" value="FAD/NAD(P)-binding domain"/>
    <property type="match status" value="2"/>
</dbReference>
<dbReference type="InterPro" id="IPR050097">
    <property type="entry name" value="Ferredoxin-NADP_redctase_2"/>
</dbReference>
<dbReference type="PRINTS" id="PR00368">
    <property type="entry name" value="FADPNR"/>
</dbReference>
<dbReference type="AlphaFoldDB" id="A0A2V5L352"/>
<keyword evidence="3" id="KW-0285">Flavoprotein</keyword>
<comment type="subunit">
    <text evidence="2">Homodimer.</text>
</comment>
<comment type="caution">
    <text evidence="6">The sequence shown here is derived from an EMBL/GenBank/DDBJ whole genome shotgun (WGS) entry which is preliminary data.</text>
</comment>
<gene>
    <name evidence="6" type="ORF">DLM86_01880</name>
</gene>